<dbReference type="EMBL" id="BSFP01000023">
    <property type="protein sequence ID" value="GLL02392.1"/>
    <property type="molecule type" value="Genomic_DNA"/>
</dbReference>
<dbReference type="SUPFAM" id="SSF53335">
    <property type="entry name" value="S-adenosyl-L-methionine-dependent methyltransferases"/>
    <property type="match status" value="1"/>
</dbReference>
<evidence type="ECO:0000313" key="1">
    <source>
        <dbReference type="EMBL" id="GLL02392.1"/>
    </source>
</evidence>
<proteinExistence type="predicted"/>
<name>A0A9W6KK10_9ACTN</name>
<organism evidence="1 2">
    <name type="scientific">Dactylosporangium matsuzakiense</name>
    <dbReference type="NCBI Taxonomy" id="53360"/>
    <lineage>
        <taxon>Bacteria</taxon>
        <taxon>Bacillati</taxon>
        <taxon>Actinomycetota</taxon>
        <taxon>Actinomycetes</taxon>
        <taxon>Micromonosporales</taxon>
        <taxon>Micromonosporaceae</taxon>
        <taxon>Dactylosporangium</taxon>
    </lineage>
</organism>
<comment type="caution">
    <text evidence="1">The sequence shown here is derived from an EMBL/GenBank/DDBJ whole genome shotgun (WGS) entry which is preliminary data.</text>
</comment>
<dbReference type="Gene3D" id="3.40.50.150">
    <property type="entry name" value="Vaccinia Virus protein VP39"/>
    <property type="match status" value="1"/>
</dbReference>
<accession>A0A9W6KK10</accession>
<dbReference type="InterPro" id="IPR029063">
    <property type="entry name" value="SAM-dependent_MTases_sf"/>
</dbReference>
<dbReference type="AlphaFoldDB" id="A0A9W6KK10"/>
<reference evidence="1" key="1">
    <citation type="journal article" date="2014" name="Int. J. Syst. Evol. Microbiol.">
        <title>Complete genome sequence of Corynebacterium casei LMG S-19264T (=DSM 44701T), isolated from a smear-ripened cheese.</title>
        <authorList>
            <consortium name="US DOE Joint Genome Institute (JGI-PGF)"/>
            <person name="Walter F."/>
            <person name="Albersmeier A."/>
            <person name="Kalinowski J."/>
            <person name="Ruckert C."/>
        </authorList>
    </citation>
    <scope>NUCLEOTIDE SEQUENCE</scope>
    <source>
        <strain evidence="1">VKM Ac-1321</strain>
    </source>
</reference>
<keyword evidence="2" id="KW-1185">Reference proteome</keyword>
<dbReference type="RefSeq" id="WP_379993075.1">
    <property type="nucleotide sequence ID" value="NZ_BAAAXA010000001.1"/>
</dbReference>
<dbReference type="InterPro" id="IPR006764">
    <property type="entry name" value="SAM_dep_MeTrfase_SAV2177_type"/>
</dbReference>
<protein>
    <submittedName>
        <fullName evidence="1">Uncharacterized protein</fullName>
    </submittedName>
</protein>
<dbReference type="Proteomes" id="UP001143480">
    <property type="component" value="Unassembled WGS sequence"/>
</dbReference>
<dbReference type="Pfam" id="PF04672">
    <property type="entry name" value="Methyltransf_19"/>
    <property type="match status" value="1"/>
</dbReference>
<evidence type="ECO:0000313" key="2">
    <source>
        <dbReference type="Proteomes" id="UP001143480"/>
    </source>
</evidence>
<gene>
    <name evidence="1" type="ORF">GCM10017581_041340</name>
</gene>
<reference evidence="1" key="2">
    <citation type="submission" date="2023-01" db="EMBL/GenBank/DDBJ databases">
        <authorList>
            <person name="Sun Q."/>
            <person name="Evtushenko L."/>
        </authorList>
    </citation>
    <scope>NUCLEOTIDE SEQUENCE</scope>
    <source>
        <strain evidence="1">VKM Ac-1321</strain>
    </source>
</reference>
<sequence>MYDYLLGGKDNFAPDRAAAQAGLQVNPNAATAPRQNRAFLARTVRFLAEAGVRQFLAIGTGGVARKP</sequence>